<reference evidence="1 2" key="1">
    <citation type="submission" date="2019-06" db="EMBL/GenBank/DDBJ databases">
        <title>Genome sequence analysis of &gt;100 Bacillus licheniformis strains suggests intrinsic resistance to this species.</title>
        <authorList>
            <person name="Wels M."/>
            <person name="Siezen R.J."/>
            <person name="Johansen E."/>
            <person name="Stuer-Lauridsen B."/>
            <person name="Bjerre K."/>
            <person name="Nielsen B.K.K."/>
        </authorList>
    </citation>
    <scope>NUCLEOTIDE SEQUENCE [LARGE SCALE GENOMIC DNA]</scope>
    <source>
        <strain evidence="1 2">BAC-16736</strain>
    </source>
</reference>
<dbReference type="Proteomes" id="UP000435910">
    <property type="component" value="Unassembled WGS sequence"/>
</dbReference>
<dbReference type="AlphaFoldDB" id="A0A8B5Y7W9"/>
<gene>
    <name evidence="1" type="ORF">CHCC16736_1338</name>
</gene>
<dbReference type="EMBL" id="NILC01000028">
    <property type="protein sequence ID" value="TWL23630.1"/>
    <property type="molecule type" value="Genomic_DNA"/>
</dbReference>
<name>A0A8B5Y7W9_BACLI</name>
<organism evidence="1 2">
    <name type="scientific">Bacillus licheniformis</name>
    <dbReference type="NCBI Taxonomy" id="1402"/>
    <lineage>
        <taxon>Bacteria</taxon>
        <taxon>Bacillati</taxon>
        <taxon>Bacillota</taxon>
        <taxon>Bacilli</taxon>
        <taxon>Bacillales</taxon>
        <taxon>Bacillaceae</taxon>
        <taxon>Bacillus</taxon>
    </lineage>
</organism>
<accession>A0A8B5Y7W9</accession>
<proteinExistence type="predicted"/>
<comment type="caution">
    <text evidence="1">The sequence shown here is derived from an EMBL/GenBank/DDBJ whole genome shotgun (WGS) entry which is preliminary data.</text>
</comment>
<evidence type="ECO:0000313" key="2">
    <source>
        <dbReference type="Proteomes" id="UP000435910"/>
    </source>
</evidence>
<sequence>MVDFIYSFHMYHPLFSIDQQKAGDFLEDSEFQKRITG</sequence>
<evidence type="ECO:0000313" key="1">
    <source>
        <dbReference type="EMBL" id="TWL23630.1"/>
    </source>
</evidence>
<protein>
    <submittedName>
        <fullName evidence="1">Uncharacterized protein</fullName>
    </submittedName>
</protein>